<proteinExistence type="predicted"/>
<evidence type="ECO:0000313" key="2">
    <source>
        <dbReference type="EMBL" id="MBO8425815.1"/>
    </source>
</evidence>
<dbReference type="InterPro" id="IPR049514">
    <property type="entry name" value="Fic-like_C"/>
</dbReference>
<accession>A0A9D9DGT2</accession>
<reference evidence="2" key="2">
    <citation type="journal article" date="2021" name="PeerJ">
        <title>Extensive microbial diversity within the chicken gut microbiome revealed by metagenomics and culture.</title>
        <authorList>
            <person name="Gilroy R."/>
            <person name="Ravi A."/>
            <person name="Getino M."/>
            <person name="Pursley I."/>
            <person name="Horton D.L."/>
            <person name="Alikhan N.F."/>
            <person name="Baker D."/>
            <person name="Gharbi K."/>
            <person name="Hall N."/>
            <person name="Watson M."/>
            <person name="Adriaenssens E.M."/>
            <person name="Foster-Nyarko E."/>
            <person name="Jarju S."/>
            <person name="Secka A."/>
            <person name="Antonio M."/>
            <person name="Oren A."/>
            <person name="Chaudhuri R.R."/>
            <person name="La Ragione R."/>
            <person name="Hildebrand F."/>
            <person name="Pallen M.J."/>
        </authorList>
    </citation>
    <scope>NUCLEOTIDE SEQUENCE</scope>
    <source>
        <strain evidence="2">17113</strain>
    </source>
</reference>
<dbReference type="Proteomes" id="UP000823634">
    <property type="component" value="Unassembled WGS sequence"/>
</dbReference>
<reference evidence="2" key="1">
    <citation type="submission" date="2020-10" db="EMBL/GenBank/DDBJ databases">
        <authorList>
            <person name="Gilroy R."/>
        </authorList>
    </citation>
    <scope>NUCLEOTIDE SEQUENCE</scope>
    <source>
        <strain evidence="2">17113</strain>
    </source>
</reference>
<name>A0A9D9DGT2_9FIRM</name>
<comment type="caution">
    <text evidence="2">The sequence shown here is derived from an EMBL/GenBank/DDBJ whole genome shotgun (WGS) entry which is preliminary data.</text>
</comment>
<evidence type="ECO:0000259" key="1">
    <source>
        <dbReference type="Pfam" id="PF21247"/>
    </source>
</evidence>
<evidence type="ECO:0000313" key="3">
    <source>
        <dbReference type="Proteomes" id="UP000823634"/>
    </source>
</evidence>
<gene>
    <name evidence="2" type="ORF">IAC61_00660</name>
</gene>
<dbReference type="EMBL" id="JADINA010000007">
    <property type="protein sequence ID" value="MBO8425815.1"/>
    <property type="molecule type" value="Genomic_DNA"/>
</dbReference>
<feature type="domain" description="Filamentation induced by cAMP protein Fic-like C-terminal" evidence="1">
    <location>
        <begin position="257"/>
        <end position="317"/>
    </location>
</feature>
<dbReference type="AlphaFoldDB" id="A0A9D9DGT2"/>
<organism evidence="2 3">
    <name type="scientific">Candidatus Alloenteromonas pullistercoris</name>
    <dbReference type="NCBI Taxonomy" id="2840785"/>
    <lineage>
        <taxon>Bacteria</taxon>
        <taxon>Bacillati</taxon>
        <taxon>Bacillota</taxon>
        <taxon>Bacillota incertae sedis</taxon>
        <taxon>Candidatus Alloenteromonas</taxon>
    </lineage>
</organism>
<protein>
    <recommendedName>
        <fullName evidence="1">Filamentation induced by cAMP protein Fic-like C-terminal domain-containing protein</fullName>
    </recommendedName>
</protein>
<dbReference type="Pfam" id="PF21247">
    <property type="entry name" value="Fic-like_C"/>
    <property type="match status" value="1"/>
</dbReference>
<sequence>MDRISSPYRASFSTSNAVVMALTSLAFKAGRLSSLAYKQDIDEASLEESKAYLRSVGVKLTPSQARGLGLGENVKSAPIAKPTTELFKAVNRQGPLGKEFVERFAKILWGEDVPVRLSRRVKGFDYPIPPHAKVDGLLDKTFAFLAQADGKVSPLLLSGLCLYMVMAIMPFSEHTLLLAILFAKGELISFRREFVGVNLTKHLLENEQTLSEAYAKANEKSDMAPYLIAYMGVVEEAIEEAIRRGVSKRGGLTPMAKRMVELMEDGRYYSAAELLGILGLKSRLGLQKNYLQPALKARLIEMSNPLSPTDRNQRYRLKK</sequence>